<dbReference type="InterPro" id="IPR036097">
    <property type="entry name" value="HisK_dim/P_sf"/>
</dbReference>
<dbReference type="PROSITE" id="PS50109">
    <property type="entry name" value="HIS_KIN"/>
    <property type="match status" value="1"/>
</dbReference>
<dbReference type="SMART" id="SM00387">
    <property type="entry name" value="HATPase_c"/>
    <property type="match status" value="1"/>
</dbReference>
<dbReference type="SUPFAM" id="SSF55874">
    <property type="entry name" value="ATPase domain of HSP90 chaperone/DNA topoisomerase II/histidine kinase"/>
    <property type="match status" value="1"/>
</dbReference>
<dbReference type="InterPro" id="IPR004358">
    <property type="entry name" value="Sig_transdc_His_kin-like_C"/>
</dbReference>
<dbReference type="EMBL" id="MCGH01000005">
    <property type="protein sequence ID" value="ODM01817.1"/>
    <property type="molecule type" value="Genomic_DNA"/>
</dbReference>
<keyword evidence="4 9" id="KW-0808">Transferase</keyword>
<sequence length="467" mass="52814">MKSSGYRSIFHIYLIFFLSLFGALTAAVILSFLLFSLQKPDGSLVRSDWPRKFTEQFGEQIVFTDRKPLLLQSGMELLQEEGIGFQILDASGREIYSFQRPEYAPGVYSAPDLLLLFSEGQTQDGQGICFASPLSGDYCCLLYFPIKVSRATMYLNGQRFTGGKTVILAAAAILFLIILFSGLAYGVFTTRSMNRLITSIREIAARSYLPVSGGGVFRDLYDSMNRLDREIRTSDRLREQTERMQEEWIANITHDLKTPLSPIRGYAELMQEPDSAKQEQYGQYARIILKNTSYMEALIDDLKLTYQLKNGMVPMKKEEQNLVRFLRELVIDILNTPEYEQRRILFTCTRETILFSFDPTLLTRAFRNLILNAFLHGEADTEAALHICQEGTVIQITVSDNGKGIPEKDQENLFRRYYRGTGTDEKTEGTGLGLAIVKNIVSMHKGTISVSSIPGTGTAFHIRFPLS</sequence>
<dbReference type="Pfam" id="PF02518">
    <property type="entry name" value="HATPase_c"/>
    <property type="match status" value="1"/>
</dbReference>
<dbReference type="SMART" id="SM00388">
    <property type="entry name" value="HisKA"/>
    <property type="match status" value="1"/>
</dbReference>
<dbReference type="PATRIC" id="fig|1432052.4.peg.6439"/>
<feature type="domain" description="Histidine kinase" evidence="8">
    <location>
        <begin position="251"/>
        <end position="467"/>
    </location>
</feature>
<keyword evidence="7" id="KW-1133">Transmembrane helix</keyword>
<organism evidence="9 10">
    <name type="scientific">Eisenbergiella tayi</name>
    <dbReference type="NCBI Taxonomy" id="1432052"/>
    <lineage>
        <taxon>Bacteria</taxon>
        <taxon>Bacillati</taxon>
        <taxon>Bacillota</taxon>
        <taxon>Clostridia</taxon>
        <taxon>Lachnospirales</taxon>
        <taxon>Lachnospiraceae</taxon>
        <taxon>Eisenbergiella</taxon>
    </lineage>
</organism>
<dbReference type="InterPro" id="IPR003661">
    <property type="entry name" value="HisK_dim/P_dom"/>
</dbReference>
<evidence type="ECO:0000256" key="7">
    <source>
        <dbReference type="SAM" id="Phobius"/>
    </source>
</evidence>
<gene>
    <name evidence="9" type="primary">walK_3</name>
    <name evidence="9" type="ORF">BEI61_05809</name>
</gene>
<evidence type="ECO:0000313" key="9">
    <source>
        <dbReference type="EMBL" id="ODM01817.1"/>
    </source>
</evidence>
<dbReference type="Pfam" id="PF00512">
    <property type="entry name" value="HisKA"/>
    <property type="match status" value="1"/>
</dbReference>
<dbReference type="SUPFAM" id="SSF47384">
    <property type="entry name" value="Homodimeric domain of signal transducing histidine kinase"/>
    <property type="match status" value="1"/>
</dbReference>
<protein>
    <recommendedName>
        <fullName evidence="2">histidine kinase</fullName>
        <ecNumber evidence="2">2.7.13.3</ecNumber>
    </recommendedName>
</protein>
<dbReference type="CDD" id="cd00075">
    <property type="entry name" value="HATPase"/>
    <property type="match status" value="1"/>
</dbReference>
<comment type="caution">
    <text evidence="9">The sequence shown here is derived from an EMBL/GenBank/DDBJ whole genome shotgun (WGS) entry which is preliminary data.</text>
</comment>
<dbReference type="PANTHER" id="PTHR43711">
    <property type="entry name" value="TWO-COMPONENT HISTIDINE KINASE"/>
    <property type="match status" value="1"/>
</dbReference>
<dbReference type="InterPro" id="IPR003594">
    <property type="entry name" value="HATPase_dom"/>
</dbReference>
<keyword evidence="6" id="KW-0902">Two-component regulatory system</keyword>
<comment type="catalytic activity">
    <reaction evidence="1">
        <text>ATP + protein L-histidine = ADP + protein N-phospho-L-histidine.</text>
        <dbReference type="EC" id="2.7.13.3"/>
    </reaction>
</comment>
<evidence type="ECO:0000256" key="5">
    <source>
        <dbReference type="ARBA" id="ARBA00022777"/>
    </source>
</evidence>
<dbReference type="PANTHER" id="PTHR43711:SF1">
    <property type="entry name" value="HISTIDINE KINASE 1"/>
    <property type="match status" value="1"/>
</dbReference>
<accession>A0A1E3A014</accession>
<keyword evidence="7" id="KW-0472">Membrane</keyword>
<evidence type="ECO:0000256" key="1">
    <source>
        <dbReference type="ARBA" id="ARBA00000085"/>
    </source>
</evidence>
<evidence type="ECO:0000256" key="3">
    <source>
        <dbReference type="ARBA" id="ARBA00022553"/>
    </source>
</evidence>
<evidence type="ECO:0000313" key="10">
    <source>
        <dbReference type="Proteomes" id="UP000094067"/>
    </source>
</evidence>
<feature type="transmembrane region" description="Helical" evidence="7">
    <location>
        <begin position="12"/>
        <end position="37"/>
    </location>
</feature>
<keyword evidence="3" id="KW-0597">Phosphoprotein</keyword>
<name>A0A1E3A014_9FIRM</name>
<dbReference type="InterPro" id="IPR005467">
    <property type="entry name" value="His_kinase_dom"/>
</dbReference>
<dbReference type="InterPro" id="IPR036890">
    <property type="entry name" value="HATPase_C_sf"/>
</dbReference>
<reference evidence="9 10" key="1">
    <citation type="submission" date="2016-07" db="EMBL/GenBank/DDBJ databases">
        <title>Characterization of isolates of Eisenbergiella tayi derived from blood cultures, using whole genome sequencing.</title>
        <authorList>
            <person name="Burdz T."/>
            <person name="Wiebe D."/>
            <person name="Huynh C."/>
            <person name="Bernard K."/>
        </authorList>
    </citation>
    <scope>NUCLEOTIDE SEQUENCE [LARGE SCALE GENOMIC DNA]</scope>
    <source>
        <strain evidence="9 10">NML 110608</strain>
    </source>
</reference>
<evidence type="ECO:0000256" key="2">
    <source>
        <dbReference type="ARBA" id="ARBA00012438"/>
    </source>
</evidence>
<evidence type="ECO:0000256" key="6">
    <source>
        <dbReference type="ARBA" id="ARBA00023012"/>
    </source>
</evidence>
<dbReference type="EC" id="2.7.13.3" evidence="2"/>
<evidence type="ECO:0000256" key="4">
    <source>
        <dbReference type="ARBA" id="ARBA00022679"/>
    </source>
</evidence>
<dbReference type="Gene3D" id="1.10.287.130">
    <property type="match status" value="1"/>
</dbReference>
<dbReference type="AlphaFoldDB" id="A0A1E3A014"/>
<dbReference type="Gene3D" id="3.30.565.10">
    <property type="entry name" value="Histidine kinase-like ATPase, C-terminal domain"/>
    <property type="match status" value="1"/>
</dbReference>
<dbReference type="CDD" id="cd00082">
    <property type="entry name" value="HisKA"/>
    <property type="match status" value="1"/>
</dbReference>
<keyword evidence="7" id="KW-0812">Transmembrane</keyword>
<dbReference type="GO" id="GO:0000155">
    <property type="term" value="F:phosphorelay sensor kinase activity"/>
    <property type="evidence" value="ECO:0007669"/>
    <property type="project" value="InterPro"/>
</dbReference>
<feature type="transmembrane region" description="Helical" evidence="7">
    <location>
        <begin position="166"/>
        <end position="188"/>
    </location>
</feature>
<evidence type="ECO:0000259" key="8">
    <source>
        <dbReference type="PROSITE" id="PS50109"/>
    </source>
</evidence>
<proteinExistence type="predicted"/>
<dbReference type="Proteomes" id="UP000094067">
    <property type="component" value="Unassembled WGS sequence"/>
</dbReference>
<dbReference type="InterPro" id="IPR050736">
    <property type="entry name" value="Sensor_HK_Regulatory"/>
</dbReference>
<dbReference type="PRINTS" id="PR00344">
    <property type="entry name" value="BCTRLSENSOR"/>
</dbReference>
<dbReference type="RefSeq" id="WP_069155112.1">
    <property type="nucleotide sequence ID" value="NZ_MCGH01000005.1"/>
</dbReference>
<keyword evidence="5 9" id="KW-0418">Kinase</keyword>